<dbReference type="RefSeq" id="WP_124078652.1">
    <property type="nucleotide sequence ID" value="NZ_UWPJ01000012.1"/>
</dbReference>
<dbReference type="InterPro" id="IPR051044">
    <property type="entry name" value="MAG_DAG_Lipase"/>
</dbReference>
<dbReference type="EC" id="3.1.1.23" evidence="3"/>
<gene>
    <name evidence="3" type="ORF">PIGHUM_01368</name>
</gene>
<organism evidence="3 4">
    <name type="scientific">Pigmentiphaga humi</name>
    <dbReference type="NCBI Taxonomy" id="2478468"/>
    <lineage>
        <taxon>Bacteria</taxon>
        <taxon>Pseudomonadati</taxon>
        <taxon>Pseudomonadota</taxon>
        <taxon>Betaproteobacteria</taxon>
        <taxon>Burkholderiales</taxon>
        <taxon>Alcaligenaceae</taxon>
        <taxon>Pigmentiphaga</taxon>
    </lineage>
</organism>
<dbReference type="InterPro" id="IPR029058">
    <property type="entry name" value="AB_hydrolase_fold"/>
</dbReference>
<dbReference type="Gene3D" id="3.40.50.1820">
    <property type="entry name" value="alpha/beta hydrolase"/>
    <property type="match status" value="1"/>
</dbReference>
<dbReference type="EMBL" id="UWPJ01000012">
    <property type="protein sequence ID" value="VCU69307.1"/>
    <property type="molecule type" value="Genomic_DNA"/>
</dbReference>
<dbReference type="InterPro" id="IPR012354">
    <property type="entry name" value="Esterase_lipase"/>
</dbReference>
<keyword evidence="3" id="KW-0378">Hydrolase</keyword>
<feature type="domain" description="Serine aminopeptidase S33" evidence="2">
    <location>
        <begin position="15"/>
        <end position="252"/>
    </location>
</feature>
<dbReference type="InterPro" id="IPR022742">
    <property type="entry name" value="Hydrolase_4"/>
</dbReference>
<protein>
    <submittedName>
        <fullName evidence="3">Thermostable monoacylglycerol lipase</fullName>
        <ecNumber evidence="3">3.1.1.23</ecNumber>
    </submittedName>
</protein>
<feature type="active site" description="Nucleophile" evidence="1">
    <location>
        <position position="90"/>
    </location>
</feature>
<dbReference type="OrthoDB" id="8612291at2"/>
<dbReference type="Proteomes" id="UP000277294">
    <property type="component" value="Unassembled WGS sequence"/>
</dbReference>
<name>A0A3P4AZ45_9BURK</name>
<feature type="active site" description="Charge relay system" evidence="1">
    <location>
        <position position="216"/>
    </location>
</feature>
<feature type="active site" description="Charge relay system" evidence="1">
    <location>
        <position position="245"/>
    </location>
</feature>
<evidence type="ECO:0000313" key="3">
    <source>
        <dbReference type="EMBL" id="VCU69307.1"/>
    </source>
</evidence>
<dbReference type="PIRSF" id="PIRSF017388">
    <property type="entry name" value="Esterase_lipase"/>
    <property type="match status" value="1"/>
</dbReference>
<sequence length="288" mass="31673">MITSADFYFEGGRSGVLLIHGLTGTPNEMRTVAKGLHRAGYTVYGMQLAGHCGDVDDLVRTRWQDWYASVEQALDKLGREVDHCFVAGLSMGAVLALKAAADHPDKVAGVGVYGATFRYDGWNIPWYWRLSFLLPWFKRLNIFQDKVFDEEPPYGLKDERLRAAVSSSMLGGDSADAGLPGNPFPALAELIQLSAVVRKQLPQVRCPCLVMHAAHDDMASVGNAELVVQRVRGPAKLVLLHDSYHMITVDRERREVIRESAEFFDAVAAQRKALATPGSADATLAMAR</sequence>
<accession>A0A3P4AZ45</accession>
<evidence type="ECO:0000259" key="2">
    <source>
        <dbReference type="Pfam" id="PF12146"/>
    </source>
</evidence>
<evidence type="ECO:0000313" key="4">
    <source>
        <dbReference type="Proteomes" id="UP000277294"/>
    </source>
</evidence>
<reference evidence="3 4" key="1">
    <citation type="submission" date="2018-10" db="EMBL/GenBank/DDBJ databases">
        <authorList>
            <person name="Criscuolo A."/>
        </authorList>
    </citation>
    <scope>NUCLEOTIDE SEQUENCE [LARGE SCALE GENOMIC DNA]</scope>
    <source>
        <strain evidence="3">DnA1</strain>
    </source>
</reference>
<dbReference type="Pfam" id="PF12146">
    <property type="entry name" value="Hydrolase_4"/>
    <property type="match status" value="1"/>
</dbReference>
<dbReference type="AlphaFoldDB" id="A0A3P4AZ45"/>
<dbReference type="GO" id="GO:0047372">
    <property type="term" value="F:monoacylglycerol lipase activity"/>
    <property type="evidence" value="ECO:0007669"/>
    <property type="project" value="UniProtKB-EC"/>
</dbReference>
<dbReference type="PANTHER" id="PTHR11614">
    <property type="entry name" value="PHOSPHOLIPASE-RELATED"/>
    <property type="match status" value="1"/>
</dbReference>
<evidence type="ECO:0000256" key="1">
    <source>
        <dbReference type="PIRSR" id="PIRSR017388-1"/>
    </source>
</evidence>
<dbReference type="SUPFAM" id="SSF53474">
    <property type="entry name" value="alpha/beta-Hydrolases"/>
    <property type="match status" value="1"/>
</dbReference>
<proteinExistence type="predicted"/>
<keyword evidence="4" id="KW-1185">Reference proteome</keyword>